<keyword evidence="7" id="KW-1185">Reference proteome</keyword>
<evidence type="ECO:0000256" key="4">
    <source>
        <dbReference type="ARBA" id="ARBA00022807"/>
    </source>
</evidence>
<name>A0ABQ8AK76_BRANA</name>
<reference evidence="6 7" key="1">
    <citation type="submission" date="2021-05" db="EMBL/GenBank/DDBJ databases">
        <title>Genome Assembly of Synthetic Allotetraploid Brassica napus Reveals Homoeologous Exchanges between Subgenomes.</title>
        <authorList>
            <person name="Davis J.T."/>
        </authorList>
    </citation>
    <scope>NUCLEOTIDE SEQUENCE [LARGE SCALE GENOMIC DNA]</scope>
    <source>
        <strain evidence="7">cv. Da-Ae</strain>
        <tissue evidence="6">Seedling</tissue>
    </source>
</reference>
<evidence type="ECO:0000256" key="3">
    <source>
        <dbReference type="ARBA" id="ARBA00022801"/>
    </source>
</evidence>
<evidence type="ECO:0000256" key="1">
    <source>
        <dbReference type="ARBA" id="ARBA00005234"/>
    </source>
</evidence>
<dbReference type="SUPFAM" id="SSF54001">
    <property type="entry name" value="Cysteine proteinases"/>
    <property type="match status" value="1"/>
</dbReference>
<dbReference type="PANTHER" id="PTHR46915:SF6">
    <property type="entry name" value="CYSTEINE PROTEINASES SUPERFAMILY PROTEIN"/>
    <property type="match status" value="1"/>
</dbReference>
<dbReference type="Gene3D" id="3.30.310.130">
    <property type="entry name" value="Ubiquitin-related"/>
    <property type="match status" value="1"/>
</dbReference>
<proteinExistence type="inferred from homology"/>
<dbReference type="InterPro" id="IPR003653">
    <property type="entry name" value="Peptidase_C48_C"/>
</dbReference>
<dbReference type="EMBL" id="JAGKQM010000013">
    <property type="protein sequence ID" value="KAH0892863.1"/>
    <property type="molecule type" value="Genomic_DNA"/>
</dbReference>
<dbReference type="Gene3D" id="1.10.418.20">
    <property type="match status" value="1"/>
</dbReference>
<accession>A0ABQ8AK76</accession>
<dbReference type="InterPro" id="IPR038765">
    <property type="entry name" value="Papain-like_cys_pep_sf"/>
</dbReference>
<organism evidence="6 7">
    <name type="scientific">Brassica napus</name>
    <name type="common">Rape</name>
    <dbReference type="NCBI Taxonomy" id="3708"/>
    <lineage>
        <taxon>Eukaryota</taxon>
        <taxon>Viridiplantae</taxon>
        <taxon>Streptophyta</taxon>
        <taxon>Embryophyta</taxon>
        <taxon>Tracheophyta</taxon>
        <taxon>Spermatophyta</taxon>
        <taxon>Magnoliopsida</taxon>
        <taxon>eudicotyledons</taxon>
        <taxon>Gunneridae</taxon>
        <taxon>Pentapetalae</taxon>
        <taxon>rosids</taxon>
        <taxon>malvids</taxon>
        <taxon>Brassicales</taxon>
        <taxon>Brassicaceae</taxon>
        <taxon>Brassiceae</taxon>
        <taxon>Brassica</taxon>
    </lineage>
</organism>
<keyword evidence="3" id="KW-0378">Hydrolase</keyword>
<evidence type="ECO:0000259" key="5">
    <source>
        <dbReference type="PROSITE" id="PS50600"/>
    </source>
</evidence>
<evidence type="ECO:0000313" key="6">
    <source>
        <dbReference type="EMBL" id="KAH0892863.1"/>
    </source>
</evidence>
<sequence>MSRRRRRSNRVRNTKAVTAPPASVTIIEDIEEDEYENHRSCWKHIAYLNTRDSKPKLTEEEFELLKVTAPCFYEECTRRERSRRRVKCKYLVSKLRKKLNSNIFINYLEVLWKKDVLDEKKNSFVYVDCLWFSMYKSENERVRSSVFESVKAKQIFSNEYVFLPIVYWSHWTLLIFCNFGEDLDDDNEKTCMLFLDSLKTTETAQRLEPDIRKQVLSLSLSLSLECYLVSNMFVASPLSFRFVLDIFRIEGRSEDSSLVDDIPFHAPDVPQQTNDVECGSFVLYYIHRFIENACSFNIDSYPCFLKGDWFSHKDLEDFCNTFDSSGAIR</sequence>
<dbReference type="PANTHER" id="PTHR46915">
    <property type="entry name" value="UBIQUITIN-LIKE PROTEASE 4-RELATED"/>
    <property type="match status" value="1"/>
</dbReference>
<dbReference type="Proteomes" id="UP000824890">
    <property type="component" value="Unassembled WGS sequence"/>
</dbReference>
<comment type="caution">
    <text evidence="6">The sequence shown here is derived from an EMBL/GenBank/DDBJ whole genome shotgun (WGS) entry which is preliminary data.</text>
</comment>
<keyword evidence="2" id="KW-0645">Protease</keyword>
<evidence type="ECO:0000313" key="7">
    <source>
        <dbReference type="Proteomes" id="UP000824890"/>
    </source>
</evidence>
<comment type="similarity">
    <text evidence="1">Belongs to the peptidase C48 family.</text>
</comment>
<evidence type="ECO:0000256" key="2">
    <source>
        <dbReference type="ARBA" id="ARBA00022670"/>
    </source>
</evidence>
<feature type="domain" description="Ubiquitin-like protease family profile" evidence="5">
    <location>
        <begin position="55"/>
        <end position="289"/>
    </location>
</feature>
<protein>
    <recommendedName>
        <fullName evidence="5">Ubiquitin-like protease family profile domain-containing protein</fullName>
    </recommendedName>
</protein>
<keyword evidence="4" id="KW-0788">Thiol protease</keyword>
<gene>
    <name evidence="6" type="ORF">HID58_055292</name>
</gene>
<dbReference type="PROSITE" id="PS50600">
    <property type="entry name" value="ULP_PROTEASE"/>
    <property type="match status" value="1"/>
</dbReference>